<feature type="domain" description="Cyclophilin TM1367-like" evidence="1">
    <location>
        <begin position="3"/>
        <end position="112"/>
    </location>
</feature>
<name>A0A7J3QF70_9CREN</name>
<sequence length="245" mass="28557">MFLEIVFRDLKSSIVVDINRYVDAIRSVVPFSSKINIWKHEIYFSTPIELRYSREDLVYKVYRGGVYYWPPGKAICIFYGFSHSYTPVIHIGNLVDPINVLSSIEKVFDVDVKEHTPDTMFDRYVEVLMKRGYRWATPLRSGEKVLVAYKMDRERRYSISISIEPYGIYIESEGIARFRNDLSTIQELSRLKSSISIYNYARIDISEDSYIVISANSLPDPNDFEKALKDVEEALESIEHFSKVV</sequence>
<gene>
    <name evidence="2" type="ORF">ENV02_04900</name>
</gene>
<accession>A0A7J3QF70</accession>
<dbReference type="SUPFAM" id="SSF50891">
    <property type="entry name" value="Cyclophilin-like"/>
    <property type="match status" value="1"/>
</dbReference>
<dbReference type="Pfam" id="PF04126">
    <property type="entry name" value="Cyclophil_like"/>
    <property type="match status" value="1"/>
</dbReference>
<dbReference type="AlphaFoldDB" id="A0A7J3QF70"/>
<evidence type="ECO:0000313" key="2">
    <source>
        <dbReference type="EMBL" id="HGV67135.1"/>
    </source>
</evidence>
<dbReference type="EMBL" id="DTET01000260">
    <property type="protein sequence ID" value="HGV67135.1"/>
    <property type="molecule type" value="Genomic_DNA"/>
</dbReference>
<dbReference type="Gene3D" id="2.40.100.20">
    <property type="match status" value="1"/>
</dbReference>
<proteinExistence type="predicted"/>
<reference evidence="2" key="1">
    <citation type="journal article" date="2020" name="mSystems">
        <title>Genome- and Community-Level Interaction Insights into Carbon Utilization and Element Cycling Functions of Hydrothermarchaeota in Hydrothermal Sediment.</title>
        <authorList>
            <person name="Zhou Z."/>
            <person name="Liu Y."/>
            <person name="Xu W."/>
            <person name="Pan J."/>
            <person name="Luo Z.H."/>
            <person name="Li M."/>
        </authorList>
    </citation>
    <scope>NUCLEOTIDE SEQUENCE [LARGE SCALE GENOMIC DNA]</scope>
    <source>
        <strain evidence="2">SpSt-721</strain>
    </source>
</reference>
<dbReference type="InterPro" id="IPR029000">
    <property type="entry name" value="Cyclophilin-like_dom_sf"/>
</dbReference>
<dbReference type="InterPro" id="IPR025658">
    <property type="entry name" value="Cyclophilin_TM1367"/>
</dbReference>
<organism evidence="2">
    <name type="scientific">Ignisphaera aggregans</name>
    <dbReference type="NCBI Taxonomy" id="334771"/>
    <lineage>
        <taxon>Archaea</taxon>
        <taxon>Thermoproteota</taxon>
        <taxon>Thermoprotei</taxon>
        <taxon>Desulfurococcales</taxon>
        <taxon>Desulfurococcaceae</taxon>
        <taxon>Ignisphaera</taxon>
    </lineage>
</organism>
<protein>
    <recommendedName>
        <fullName evidence="1">Cyclophilin TM1367-like domain-containing protein</fullName>
    </recommendedName>
</protein>
<evidence type="ECO:0000259" key="1">
    <source>
        <dbReference type="Pfam" id="PF04126"/>
    </source>
</evidence>
<comment type="caution">
    <text evidence="2">The sequence shown here is derived from an EMBL/GenBank/DDBJ whole genome shotgun (WGS) entry which is preliminary data.</text>
</comment>